<evidence type="ECO:0000313" key="4">
    <source>
        <dbReference type="EMBL" id="GFS17028.1"/>
    </source>
</evidence>
<dbReference type="InterPro" id="IPR018247">
    <property type="entry name" value="EF_Hand_1_Ca_BS"/>
</dbReference>
<proteinExistence type="predicted"/>
<evidence type="ECO:0000313" key="5">
    <source>
        <dbReference type="Proteomes" id="UP000762676"/>
    </source>
</evidence>
<dbReference type="AlphaFoldDB" id="A0AAV4J2G8"/>
<feature type="region of interest" description="Disordered" evidence="2">
    <location>
        <begin position="166"/>
        <end position="371"/>
    </location>
</feature>
<feature type="compositionally biased region" description="Basic and acidic residues" evidence="2">
    <location>
        <begin position="475"/>
        <end position="543"/>
    </location>
</feature>
<dbReference type="PROSITE" id="PS50222">
    <property type="entry name" value="EF_HAND_2"/>
    <property type="match status" value="1"/>
</dbReference>
<evidence type="ECO:0000256" key="1">
    <source>
        <dbReference type="ARBA" id="ARBA00022837"/>
    </source>
</evidence>
<keyword evidence="5" id="KW-1185">Reference proteome</keyword>
<feature type="compositionally biased region" description="Acidic residues" evidence="2">
    <location>
        <begin position="201"/>
        <end position="220"/>
    </location>
</feature>
<name>A0AAV4J2G8_9GAST</name>
<dbReference type="GO" id="GO:0005509">
    <property type="term" value="F:calcium ion binding"/>
    <property type="evidence" value="ECO:0007669"/>
    <property type="project" value="InterPro"/>
</dbReference>
<evidence type="ECO:0000259" key="3">
    <source>
        <dbReference type="PROSITE" id="PS50222"/>
    </source>
</evidence>
<accession>A0AAV4J2G8</accession>
<keyword evidence="1" id="KW-0106">Calcium</keyword>
<feature type="region of interest" description="Disordered" evidence="2">
    <location>
        <begin position="443"/>
        <end position="596"/>
    </location>
</feature>
<feature type="compositionally biased region" description="Polar residues" evidence="2">
    <location>
        <begin position="180"/>
        <end position="192"/>
    </location>
</feature>
<sequence length="649" mass="71769">MSSYQKFWSISNQDINKLRLKHRLKVVQTIEDSVKRNILRSVAQFTKFEGKELEDLYFLFKEEYLTSCYWRTHQHVDTPDKFDPSRPYYDQYKLDFDQFRTLFLSLSPWATGQHAATLALRAFRLLDENRDNLINFKEFVSVLGIMCKEDVTARVKLLYQLHLPPALLPSDPTDPDEMSAATTSDSPKSQASLEAGIDASDFFDADDDRGLETPTPDDDLELPRLPYSMSSSSEPDARPRVVKPESSSVDPRPVQVEMVSLDSPSVEEQTQGADEGVIEAEEDQSKDSQEAQCCGDSTGEGETGSKTVPTSSQEGGGVGQGEDRAGVGQTDVKQAEEDHASSQVKPSDASGATPKRPDKLVTGKGTGRVHIPSKQFPRLVGRGARREEFAWLPRMDQAQFIQMWRSLYDLFTDSPEEQGLYHSIATVGTLLLQIGEVGKRFRHNTDTSSASGGVSPVREVEGEGQGQQQQEEVMGQDRLKATREQGKQTKSETVSGEKGDKQDGRGEEANDSKIQDGSDDVKQTEPVERFSRGVEEENCDDKSLSATTSGAKAQAHGDESSASADVSSSSIPEVQLSPADHSPTSNSPKNTSKPDEDWSILFEQLLASMLTEPALVDFFERVYDTTDAVASLRNRRLVTRMHSASPEKS</sequence>
<dbReference type="Gene3D" id="1.10.238.10">
    <property type="entry name" value="EF-hand"/>
    <property type="match status" value="1"/>
</dbReference>
<feature type="domain" description="EF-hand" evidence="3">
    <location>
        <begin position="114"/>
        <end position="149"/>
    </location>
</feature>
<dbReference type="PANTHER" id="PTHR47666:SF1">
    <property type="entry name" value="PROTEIN VASCULAR ASSOCIATED DEATH 1, CHLOROPLASTIC"/>
    <property type="match status" value="1"/>
</dbReference>
<comment type="caution">
    <text evidence="4">The sequence shown here is derived from an EMBL/GenBank/DDBJ whole genome shotgun (WGS) entry which is preliminary data.</text>
</comment>
<dbReference type="SUPFAM" id="SSF47473">
    <property type="entry name" value="EF-hand"/>
    <property type="match status" value="1"/>
</dbReference>
<evidence type="ECO:0000256" key="2">
    <source>
        <dbReference type="SAM" id="MobiDB-lite"/>
    </source>
</evidence>
<organism evidence="4 5">
    <name type="scientific">Elysia marginata</name>
    <dbReference type="NCBI Taxonomy" id="1093978"/>
    <lineage>
        <taxon>Eukaryota</taxon>
        <taxon>Metazoa</taxon>
        <taxon>Spiralia</taxon>
        <taxon>Lophotrochozoa</taxon>
        <taxon>Mollusca</taxon>
        <taxon>Gastropoda</taxon>
        <taxon>Heterobranchia</taxon>
        <taxon>Euthyneura</taxon>
        <taxon>Panpulmonata</taxon>
        <taxon>Sacoglossa</taxon>
        <taxon>Placobranchoidea</taxon>
        <taxon>Plakobranchidae</taxon>
        <taxon>Elysia</taxon>
    </lineage>
</organism>
<dbReference type="Proteomes" id="UP000762676">
    <property type="component" value="Unassembled WGS sequence"/>
</dbReference>
<dbReference type="InterPro" id="IPR002048">
    <property type="entry name" value="EF_hand_dom"/>
</dbReference>
<protein>
    <submittedName>
        <fullName evidence="4">TBC1 domain family member 9</fullName>
    </submittedName>
</protein>
<feature type="compositionally biased region" description="Low complexity" evidence="2">
    <location>
        <begin position="560"/>
        <end position="570"/>
    </location>
</feature>
<dbReference type="PROSITE" id="PS00018">
    <property type="entry name" value="EF_HAND_1"/>
    <property type="match status" value="1"/>
</dbReference>
<feature type="compositionally biased region" description="Polar residues" evidence="2">
    <location>
        <begin position="582"/>
        <end position="591"/>
    </location>
</feature>
<dbReference type="FunFam" id="1.10.238.10:FF:000119">
    <property type="entry name" value="TBC1 domain family member 9"/>
    <property type="match status" value="1"/>
</dbReference>
<reference evidence="4 5" key="1">
    <citation type="journal article" date="2021" name="Elife">
        <title>Chloroplast acquisition without the gene transfer in kleptoplastic sea slugs, Plakobranchus ocellatus.</title>
        <authorList>
            <person name="Maeda T."/>
            <person name="Takahashi S."/>
            <person name="Yoshida T."/>
            <person name="Shimamura S."/>
            <person name="Takaki Y."/>
            <person name="Nagai Y."/>
            <person name="Toyoda A."/>
            <person name="Suzuki Y."/>
            <person name="Arimoto A."/>
            <person name="Ishii H."/>
            <person name="Satoh N."/>
            <person name="Nishiyama T."/>
            <person name="Hasebe M."/>
            <person name="Maruyama T."/>
            <person name="Minagawa J."/>
            <person name="Obokata J."/>
            <person name="Shigenobu S."/>
        </authorList>
    </citation>
    <scope>NUCLEOTIDE SEQUENCE [LARGE SCALE GENOMIC DNA]</scope>
</reference>
<dbReference type="PANTHER" id="PTHR47666">
    <property type="entry name" value="PROTEIN VASCULAR ASSOCIATED DEATH 1, CHLOROPLASTIC"/>
    <property type="match status" value="1"/>
</dbReference>
<dbReference type="InterPro" id="IPR011992">
    <property type="entry name" value="EF-hand-dom_pair"/>
</dbReference>
<feature type="compositionally biased region" description="Polar residues" evidence="2">
    <location>
        <begin position="262"/>
        <end position="272"/>
    </location>
</feature>
<gene>
    <name evidence="4" type="ORF">ElyMa_003228900</name>
</gene>
<dbReference type="EMBL" id="BMAT01006647">
    <property type="protein sequence ID" value="GFS17028.1"/>
    <property type="molecule type" value="Genomic_DNA"/>
</dbReference>